<keyword evidence="1" id="KW-1133">Transmembrane helix</keyword>
<dbReference type="AlphaFoldDB" id="A0A8H3GC65"/>
<dbReference type="EMBL" id="CAJMWT010002480">
    <property type="protein sequence ID" value="CAE6444396.1"/>
    <property type="molecule type" value="Genomic_DNA"/>
</dbReference>
<proteinExistence type="predicted"/>
<comment type="caution">
    <text evidence="2">The sequence shown here is derived from an EMBL/GenBank/DDBJ whole genome shotgun (WGS) entry which is preliminary data.</text>
</comment>
<dbReference type="Proteomes" id="UP000663843">
    <property type="component" value="Unassembled WGS sequence"/>
</dbReference>
<dbReference type="GO" id="GO:0033615">
    <property type="term" value="P:mitochondrial proton-transporting ATP synthase complex assembly"/>
    <property type="evidence" value="ECO:0007669"/>
    <property type="project" value="TreeGrafter"/>
</dbReference>
<dbReference type="PANTHER" id="PTHR13281:SF0">
    <property type="entry name" value="TRANSMEMBRANE PROTEIN 70, MITOCHONDRIAL"/>
    <property type="match status" value="1"/>
</dbReference>
<evidence type="ECO:0000313" key="2">
    <source>
        <dbReference type="EMBL" id="CAE6444396.1"/>
    </source>
</evidence>
<evidence type="ECO:0000313" key="3">
    <source>
        <dbReference type="Proteomes" id="UP000663843"/>
    </source>
</evidence>
<evidence type="ECO:0000256" key="1">
    <source>
        <dbReference type="SAM" id="Phobius"/>
    </source>
</evidence>
<reference evidence="2" key="1">
    <citation type="submission" date="2021-01" db="EMBL/GenBank/DDBJ databases">
        <authorList>
            <person name="Kaushik A."/>
        </authorList>
    </citation>
    <scope>NUCLEOTIDE SEQUENCE</scope>
    <source>
        <strain evidence="2">AG2-2IIIB</strain>
    </source>
</reference>
<dbReference type="InterPro" id="IPR009724">
    <property type="entry name" value="TMEM70"/>
</dbReference>
<accession>A0A8H3GC65</accession>
<name>A0A8H3GC65_9AGAM</name>
<protein>
    <submittedName>
        <fullName evidence="2">Uncharacterized protein</fullName>
    </submittedName>
</protein>
<sequence>MQNSSVLRTTLPSLRVGQKYTFVQAPGVPRLYGSRSTRIRGFHTPTYRPQQKHSAEPTASKSVDFYHGPLSTTFRNLKLFSLSSLSLASALTPFIFIIDAPLSLSARIALAATALGTSISSTALIAWCGRPYVVSMRRVPGSDAIELTTTDVFLRKRYTTIPDPRFFQSTSRPFATWEVPESFTADSDPNSRRVAGSTEPVVITRDGSGNVVGQCIVQWSESSGQLFGAIREEGRVIRHFNVHEELLEGHM</sequence>
<dbReference type="InterPro" id="IPR045325">
    <property type="entry name" value="TMEM70/TMEM186/TMEM223"/>
</dbReference>
<organism evidence="2 3">
    <name type="scientific">Rhizoctonia solani</name>
    <dbReference type="NCBI Taxonomy" id="456999"/>
    <lineage>
        <taxon>Eukaryota</taxon>
        <taxon>Fungi</taxon>
        <taxon>Dikarya</taxon>
        <taxon>Basidiomycota</taxon>
        <taxon>Agaricomycotina</taxon>
        <taxon>Agaricomycetes</taxon>
        <taxon>Cantharellales</taxon>
        <taxon>Ceratobasidiaceae</taxon>
        <taxon>Rhizoctonia</taxon>
    </lineage>
</organism>
<dbReference type="Pfam" id="PF06979">
    <property type="entry name" value="TMEM70"/>
    <property type="match status" value="1"/>
</dbReference>
<feature type="transmembrane region" description="Helical" evidence="1">
    <location>
        <begin position="79"/>
        <end position="98"/>
    </location>
</feature>
<feature type="transmembrane region" description="Helical" evidence="1">
    <location>
        <begin position="104"/>
        <end position="128"/>
    </location>
</feature>
<keyword evidence="1" id="KW-0472">Membrane</keyword>
<dbReference type="PANTHER" id="PTHR13281">
    <property type="entry name" value="TRANSMEMBRANE PROTEIN 70, MITOCHONDRIAL"/>
    <property type="match status" value="1"/>
</dbReference>
<dbReference type="GO" id="GO:0031966">
    <property type="term" value="C:mitochondrial membrane"/>
    <property type="evidence" value="ECO:0007669"/>
    <property type="project" value="TreeGrafter"/>
</dbReference>
<gene>
    <name evidence="2" type="ORF">RDB_LOCUS78983</name>
</gene>
<keyword evidence="1" id="KW-0812">Transmembrane</keyword>